<reference evidence="11 12" key="1">
    <citation type="submission" date="2020-04" db="EMBL/GenBank/DDBJ databases">
        <title>Flammeovirga sp. SR4, a novel species isolated from seawater.</title>
        <authorList>
            <person name="Wang X."/>
        </authorList>
    </citation>
    <scope>NUCLEOTIDE SEQUENCE [LARGE SCALE GENOMIC DNA]</scope>
    <source>
        <strain evidence="11 12">SR4</strain>
    </source>
</reference>
<dbReference type="InterPro" id="IPR029063">
    <property type="entry name" value="SAM-dependent_MTases_sf"/>
</dbReference>
<dbReference type="GO" id="GO:0006935">
    <property type="term" value="P:chemotaxis"/>
    <property type="evidence" value="ECO:0007669"/>
    <property type="project" value="UniProtKB-UniRule"/>
</dbReference>
<dbReference type="PROSITE" id="PS50123">
    <property type="entry name" value="CHER"/>
    <property type="match status" value="1"/>
</dbReference>
<feature type="active site" evidence="6">
    <location>
        <position position="135"/>
    </location>
</feature>
<dbReference type="InterPro" id="IPR036890">
    <property type="entry name" value="HATPase_C_sf"/>
</dbReference>
<keyword evidence="4" id="KW-0808">Transferase</keyword>
<dbReference type="InterPro" id="IPR022642">
    <property type="entry name" value="CheR_C"/>
</dbReference>
<dbReference type="SMART" id="SM00138">
    <property type="entry name" value="MeTrc"/>
    <property type="match status" value="1"/>
</dbReference>
<dbReference type="CDD" id="cd16434">
    <property type="entry name" value="CheB-CheR_fusion"/>
    <property type="match status" value="1"/>
</dbReference>
<dbReference type="Pfam" id="PF13596">
    <property type="entry name" value="PAS_10"/>
    <property type="match status" value="1"/>
</dbReference>
<evidence type="ECO:0000259" key="10">
    <source>
        <dbReference type="PROSITE" id="PS50123"/>
    </source>
</evidence>
<dbReference type="Gene3D" id="3.30.565.10">
    <property type="entry name" value="Histidine kinase-like ATPase, C-terminal domain"/>
    <property type="match status" value="1"/>
</dbReference>
<comment type="catalytic activity">
    <reaction evidence="1">
        <text>ATP + protein L-histidine = ADP + protein N-phospho-L-histidine.</text>
        <dbReference type="EC" id="2.7.13.3"/>
    </reaction>
</comment>
<dbReference type="SMART" id="SM00388">
    <property type="entry name" value="HisKA"/>
    <property type="match status" value="1"/>
</dbReference>
<dbReference type="InterPro" id="IPR050903">
    <property type="entry name" value="Bact_Chemotaxis_MeTrfase"/>
</dbReference>
<keyword evidence="7" id="KW-0175">Coiled coil</keyword>
<dbReference type="Gene3D" id="1.10.287.130">
    <property type="match status" value="1"/>
</dbReference>
<dbReference type="Pfam" id="PF02518">
    <property type="entry name" value="HATPase_c"/>
    <property type="match status" value="1"/>
</dbReference>
<evidence type="ECO:0000259" key="9">
    <source>
        <dbReference type="PROSITE" id="PS50122"/>
    </source>
</evidence>
<dbReference type="GO" id="GO:0008983">
    <property type="term" value="F:protein-glutamate O-methyltransferase activity"/>
    <property type="evidence" value="ECO:0007669"/>
    <property type="project" value="UniProtKB-EC"/>
</dbReference>
<evidence type="ECO:0000313" key="11">
    <source>
        <dbReference type="EMBL" id="NLR90402.1"/>
    </source>
</evidence>
<feature type="domain" description="CheR-type methyltransferase" evidence="10">
    <location>
        <begin position="203"/>
        <end position="439"/>
    </location>
</feature>
<dbReference type="SMART" id="SM00387">
    <property type="entry name" value="HATPase_c"/>
    <property type="match status" value="1"/>
</dbReference>
<dbReference type="Pfam" id="PF01339">
    <property type="entry name" value="CheB_methylest"/>
    <property type="match status" value="1"/>
</dbReference>
<evidence type="ECO:0000256" key="5">
    <source>
        <dbReference type="ARBA" id="ARBA00022691"/>
    </source>
</evidence>
<name>A0A7X8SHT3_9BACT</name>
<dbReference type="GO" id="GO:0000155">
    <property type="term" value="F:phosphorelay sensor kinase activity"/>
    <property type="evidence" value="ECO:0007669"/>
    <property type="project" value="InterPro"/>
</dbReference>
<dbReference type="PANTHER" id="PTHR24422">
    <property type="entry name" value="CHEMOTAXIS PROTEIN METHYLTRANSFERASE"/>
    <property type="match status" value="1"/>
</dbReference>
<dbReference type="PRINTS" id="PR00996">
    <property type="entry name" value="CHERMTFRASE"/>
</dbReference>
<dbReference type="Gene3D" id="3.40.50.180">
    <property type="entry name" value="Methylesterase CheB, C-terminal domain"/>
    <property type="match status" value="1"/>
</dbReference>
<keyword evidence="3" id="KW-0489">Methyltransferase</keyword>
<keyword evidence="6" id="KW-0145">Chemotaxis</keyword>
<dbReference type="EMBL" id="JABAIL010000001">
    <property type="protein sequence ID" value="NLR90402.1"/>
    <property type="molecule type" value="Genomic_DNA"/>
</dbReference>
<dbReference type="GO" id="GO:0000156">
    <property type="term" value="F:phosphorelay response regulator activity"/>
    <property type="evidence" value="ECO:0007669"/>
    <property type="project" value="InterPro"/>
</dbReference>
<dbReference type="GO" id="GO:0005737">
    <property type="term" value="C:cytoplasm"/>
    <property type="evidence" value="ECO:0007669"/>
    <property type="project" value="InterPro"/>
</dbReference>
<feature type="domain" description="CheB-type methylesterase" evidence="9">
    <location>
        <begin position="3"/>
        <end position="186"/>
    </location>
</feature>
<dbReference type="InterPro" id="IPR003661">
    <property type="entry name" value="HisK_dim/P_dom"/>
</dbReference>
<dbReference type="Pfam" id="PF03705">
    <property type="entry name" value="CheR_N"/>
    <property type="match status" value="1"/>
</dbReference>
<dbReference type="CDD" id="cd00082">
    <property type="entry name" value="HisKA"/>
    <property type="match status" value="1"/>
</dbReference>
<dbReference type="SUPFAM" id="SSF47384">
    <property type="entry name" value="Homodimeric domain of signal transducing histidine kinase"/>
    <property type="match status" value="1"/>
</dbReference>
<dbReference type="SUPFAM" id="SSF52738">
    <property type="entry name" value="Methylesterase CheB, C-terminal domain"/>
    <property type="match status" value="1"/>
</dbReference>
<feature type="active site" evidence="6">
    <location>
        <position position="42"/>
    </location>
</feature>
<organism evidence="11 12">
    <name type="scientific">Flammeovirga agarivorans</name>
    <dbReference type="NCBI Taxonomy" id="2726742"/>
    <lineage>
        <taxon>Bacteria</taxon>
        <taxon>Pseudomonadati</taxon>
        <taxon>Bacteroidota</taxon>
        <taxon>Cytophagia</taxon>
        <taxon>Cytophagales</taxon>
        <taxon>Flammeovirgaceae</taxon>
        <taxon>Flammeovirga</taxon>
    </lineage>
</organism>
<dbReference type="SUPFAM" id="SSF53335">
    <property type="entry name" value="S-adenosyl-L-methionine-dependent methyltransferases"/>
    <property type="match status" value="1"/>
</dbReference>
<evidence type="ECO:0000256" key="2">
    <source>
        <dbReference type="ARBA" id="ARBA00001541"/>
    </source>
</evidence>
<dbReference type="SUPFAM" id="SSF55874">
    <property type="entry name" value="ATPase domain of HSP90 chaperone/DNA topoisomerase II/histidine kinase"/>
    <property type="match status" value="1"/>
</dbReference>
<dbReference type="Pfam" id="PF01739">
    <property type="entry name" value="CheR"/>
    <property type="match status" value="1"/>
</dbReference>
<dbReference type="GO" id="GO:0008984">
    <property type="term" value="F:protein-glutamate methylesterase activity"/>
    <property type="evidence" value="ECO:0007669"/>
    <property type="project" value="InterPro"/>
</dbReference>
<dbReference type="InterPro" id="IPR035909">
    <property type="entry name" value="CheB_C"/>
</dbReference>
<evidence type="ECO:0000256" key="1">
    <source>
        <dbReference type="ARBA" id="ARBA00000085"/>
    </source>
</evidence>
<dbReference type="InterPro" id="IPR000780">
    <property type="entry name" value="CheR_MeTrfase"/>
</dbReference>
<evidence type="ECO:0000313" key="12">
    <source>
        <dbReference type="Proteomes" id="UP000585050"/>
    </source>
</evidence>
<dbReference type="Gene3D" id="1.10.155.10">
    <property type="entry name" value="Chemotaxis receptor methyltransferase CheR, N-terminal domain"/>
    <property type="match status" value="1"/>
</dbReference>
<dbReference type="Proteomes" id="UP000585050">
    <property type="component" value="Unassembled WGS sequence"/>
</dbReference>
<sequence length="1303" mass="150841">MITEQPKYIVGIGASAGGLEAIKDFFINYHADNDLSFIVVQHLSQDHKSLMSELLEKVTHLKIVEVNQDHAILRNHIYLINNHTTLQIKNNRIVVTERSDKNKTLTYPINLLFDSLAKEIGKKAIGIVLSGTGSDGSKGLKAVKDYGGITMVQHPDLAKFNGMPFSAIQAANPDYILSTKEMSNLLSDLTVIENGNSSEESIKNIEDIIDLVSTNEGIDFNLYKSQTLYRRILKMMEYQDIHSIKEYYDHLQYHPQDVKKLCNSFMIGVTTFFRDPEEWEFLEAVVLPKILTKDIIRIWSIGCSTGQEAYSIAILVRELLGNNAAVKDIKIFATDINENAIHRASEGFFSDSEIQHLPKKYQEKYFDFNGKYYEVKEDIRSIITFVQHDILSTPPFLNIDLITCRNLLIYLNQRTQNKILNTIKFSMNKGSYLFLGPSEKNFSDKYLEEINVKRKFFRLKEKFKIIDMDNTSKINKKVKKADQKTEKVAPLPTKYFSELERGLINYFCNSFIVLDTDENIIFSTDDIGKYLKFPKSELVLKETLEFEIYIDIIREVKKVIADGNTRRLKKLKINANSQDQSDIIIRRMRTSDGENLIIIEFSTSNDDKEEDIIDQDNNINNLKNEIKQLHLELKRANKKIEMINEDYQVNNEELMSSNEELQSSNEELQSVNEELYTVNQEYKDKLDEISILNDDFLNLFQSAGIASLYLDKDLKIRRIAPNASKFFGIEKEDIGRSILQFNTFFEIEDGLISIIDRAIKSKEIQEIEIKNAQNLSYLLRVSPIGSYNSKSDGIILSFIPISEFSPIIQLNKNVELYSKVIERTKALYEYQQIYSWSWQKDNNSFHIDEKAKKFINYNSYETFFWRSLEEQLSEYHKTEFTRKINNSIKDGSSFTMSLSVGRYIIEFTCMAKMTKGKVSHLYGTIKDNTQSELNRKKLKQLASTYLELSDLDQFGTFKMKSNAEKSVKINDTLLNWFEFNSQEHNYSLDDIIEHIHPEDRGEFAKITQQKKFSIVVRFITQSKKTLFLKFEGVNKTLEKKDRTMLLAIVFDISDSKSLEMQWKETVNIAEKTTQTLALQNEQLESYTYIASHNIRSPLSNLLALMELYENEKSAEERENFIDLFRKALHQLEKTVNNLSDAIKVQQNISLERKDMLIKEELMKVMDVLSGQINKYGVLVSFDIERGLRINYPEEYLKSIFLNLMSNAIKYRSNERLPIIEVEAYEKDHSVFIEIKDNGIGIDLDKFSHRIFGMYQTFHANQDARGLGLFLTKNQIEATGGTIAVDSTVNQGTKFMITIPKEKI</sequence>
<evidence type="ECO:0000256" key="7">
    <source>
        <dbReference type="SAM" id="Coils"/>
    </source>
</evidence>
<dbReference type="GO" id="GO:0032259">
    <property type="term" value="P:methylation"/>
    <property type="evidence" value="ECO:0007669"/>
    <property type="project" value="UniProtKB-KW"/>
</dbReference>
<gene>
    <name evidence="11" type="ORF">HGP29_04255</name>
</gene>
<evidence type="ECO:0008006" key="13">
    <source>
        <dbReference type="Google" id="ProtNLM"/>
    </source>
</evidence>
<dbReference type="PROSITE" id="PS50109">
    <property type="entry name" value="HIS_KIN"/>
    <property type="match status" value="1"/>
</dbReference>
<dbReference type="RefSeq" id="WP_168881104.1">
    <property type="nucleotide sequence ID" value="NZ_JABAIL010000001.1"/>
</dbReference>
<feature type="coiled-coil region" evidence="7">
    <location>
        <begin position="1098"/>
        <end position="1148"/>
    </location>
</feature>
<dbReference type="InterPro" id="IPR036097">
    <property type="entry name" value="HisK_dim/P_sf"/>
</dbReference>
<dbReference type="SUPFAM" id="SSF47757">
    <property type="entry name" value="Chemotaxis receptor methyltransferase CheR, N-terminal domain"/>
    <property type="match status" value="1"/>
</dbReference>
<evidence type="ECO:0000256" key="6">
    <source>
        <dbReference type="PROSITE-ProRule" id="PRU00050"/>
    </source>
</evidence>
<feature type="domain" description="Histidine kinase" evidence="8">
    <location>
        <begin position="1089"/>
        <end position="1302"/>
    </location>
</feature>
<dbReference type="InterPro" id="IPR036804">
    <property type="entry name" value="CheR_N_sf"/>
</dbReference>
<evidence type="ECO:0000259" key="8">
    <source>
        <dbReference type="PROSITE" id="PS50109"/>
    </source>
</evidence>
<feature type="active site" evidence="6">
    <location>
        <position position="15"/>
    </location>
</feature>
<dbReference type="Gene3D" id="3.40.50.150">
    <property type="entry name" value="Vaccinia Virus protein VP39"/>
    <property type="match status" value="1"/>
</dbReference>
<dbReference type="InterPro" id="IPR003594">
    <property type="entry name" value="HATPase_dom"/>
</dbReference>
<dbReference type="InterPro" id="IPR000673">
    <property type="entry name" value="Sig_transdc_resp-reg_Me-estase"/>
</dbReference>
<feature type="coiled-coil region" evidence="7">
    <location>
        <begin position="605"/>
        <end position="685"/>
    </location>
</feature>
<comment type="catalytic activity">
    <reaction evidence="2">
        <text>L-glutamyl-[protein] + S-adenosyl-L-methionine = [protein]-L-glutamate 5-O-methyl ester + S-adenosyl-L-homocysteine</text>
        <dbReference type="Rhea" id="RHEA:24452"/>
        <dbReference type="Rhea" id="RHEA-COMP:10208"/>
        <dbReference type="Rhea" id="RHEA-COMP:10311"/>
        <dbReference type="ChEBI" id="CHEBI:29973"/>
        <dbReference type="ChEBI" id="CHEBI:57856"/>
        <dbReference type="ChEBI" id="CHEBI:59789"/>
        <dbReference type="ChEBI" id="CHEBI:82795"/>
        <dbReference type="EC" id="2.1.1.80"/>
    </reaction>
</comment>
<dbReference type="InterPro" id="IPR005467">
    <property type="entry name" value="His_kinase_dom"/>
</dbReference>
<accession>A0A7X8SHT3</accession>
<keyword evidence="6" id="KW-0378">Hydrolase</keyword>
<evidence type="ECO:0000256" key="4">
    <source>
        <dbReference type="ARBA" id="ARBA00022679"/>
    </source>
</evidence>
<proteinExistence type="predicted"/>
<keyword evidence="12" id="KW-1185">Reference proteome</keyword>
<dbReference type="PANTHER" id="PTHR24422:SF10">
    <property type="entry name" value="CHEMOTAXIS PROTEIN METHYLTRANSFERASE 2"/>
    <property type="match status" value="1"/>
</dbReference>
<dbReference type="InterPro" id="IPR022641">
    <property type="entry name" value="CheR_N"/>
</dbReference>
<dbReference type="PROSITE" id="PS50122">
    <property type="entry name" value="CHEB"/>
    <property type="match status" value="1"/>
</dbReference>
<evidence type="ECO:0000256" key="3">
    <source>
        <dbReference type="ARBA" id="ARBA00022603"/>
    </source>
</evidence>
<keyword evidence="5" id="KW-0949">S-adenosyl-L-methionine</keyword>
<comment type="caution">
    <text evidence="11">The sequence shown here is derived from an EMBL/GenBank/DDBJ whole genome shotgun (WGS) entry which is preliminary data.</text>
</comment>
<protein>
    <recommendedName>
        <fullName evidence="13">Two-component system, chemotaxis family, CheB/CheR fusion protein</fullName>
    </recommendedName>
</protein>